<feature type="transmembrane region" description="Helical" evidence="9">
    <location>
        <begin position="94"/>
        <end position="111"/>
    </location>
</feature>
<organism evidence="11 12">
    <name type="scientific">Forsythia ovata</name>
    <dbReference type="NCBI Taxonomy" id="205694"/>
    <lineage>
        <taxon>Eukaryota</taxon>
        <taxon>Viridiplantae</taxon>
        <taxon>Streptophyta</taxon>
        <taxon>Embryophyta</taxon>
        <taxon>Tracheophyta</taxon>
        <taxon>Spermatophyta</taxon>
        <taxon>Magnoliopsida</taxon>
        <taxon>eudicotyledons</taxon>
        <taxon>Gunneridae</taxon>
        <taxon>Pentapetalae</taxon>
        <taxon>asterids</taxon>
        <taxon>lamiids</taxon>
        <taxon>Lamiales</taxon>
        <taxon>Oleaceae</taxon>
        <taxon>Forsythieae</taxon>
        <taxon>Forsythia</taxon>
    </lineage>
</organism>
<reference evidence="12" key="1">
    <citation type="submission" date="2024-07" db="EMBL/GenBank/DDBJ databases">
        <title>Two chromosome-level genome assemblies of Korean endemic species Abeliophyllum distichum and Forsythia ovata (Oleaceae).</title>
        <authorList>
            <person name="Jang H."/>
        </authorList>
    </citation>
    <scope>NUCLEOTIDE SEQUENCE [LARGE SCALE GENOMIC DNA]</scope>
</reference>
<dbReference type="Proteomes" id="UP001604277">
    <property type="component" value="Unassembled WGS sequence"/>
</dbReference>
<accession>A0ABD1QAA3</accession>
<dbReference type="Pfam" id="PF07885">
    <property type="entry name" value="Ion_trans_2"/>
    <property type="match status" value="2"/>
</dbReference>
<dbReference type="AlphaFoldDB" id="A0ABD1QAA3"/>
<evidence type="ECO:0000256" key="8">
    <source>
        <dbReference type="ARBA" id="ARBA00023303"/>
    </source>
</evidence>
<comment type="subcellular location">
    <subcellularLocation>
        <location evidence="1">Membrane</location>
        <topology evidence="1">Multi-pass membrane protein</topology>
    </subcellularLocation>
</comment>
<feature type="domain" description="Potassium channel" evidence="10">
    <location>
        <begin position="67"/>
        <end position="147"/>
    </location>
</feature>
<dbReference type="PRINTS" id="PR01333">
    <property type="entry name" value="2POREKCHANEL"/>
</dbReference>
<evidence type="ECO:0000256" key="3">
    <source>
        <dbReference type="ARBA" id="ARBA00022448"/>
    </source>
</evidence>
<gene>
    <name evidence="11" type="ORF">Fot_48848</name>
</gene>
<proteinExistence type="inferred from homology"/>
<dbReference type="EMBL" id="JBFOLJ010000015">
    <property type="protein sequence ID" value="KAL2473112.1"/>
    <property type="molecule type" value="Genomic_DNA"/>
</dbReference>
<evidence type="ECO:0000313" key="12">
    <source>
        <dbReference type="Proteomes" id="UP001604277"/>
    </source>
</evidence>
<dbReference type="Gene3D" id="1.10.287.70">
    <property type="match status" value="2"/>
</dbReference>
<feature type="transmembrane region" description="Helical" evidence="9">
    <location>
        <begin position="245"/>
        <end position="266"/>
    </location>
</feature>
<sequence>MAEALLGGHDYIVLPLTGNQRVDPRLQRFRRSKSVPEMSGINDGHLLPPSEFLLHTHLPSFKRVAIFFIFCLAIGTVCFYFLRDQIKGEKINGILDSVYFCIVTITTVGYGDLVPNSVSTKLLACAFSFLGVALVGVIVSKAADYLVEKQQKMLIQALDMCQKLGSTEISKGIETESVRIKHLIDNVQYKCFITASLLVVLVIIGTVFLAAVEKLDIVDAFYCVCSTLTTLGYGDKSFSTKAGRIFAIFWILISTLCLVKLLCYVVEIHTERRHKAFEWYLIKRSTNFDIES</sequence>
<keyword evidence="8 11" id="KW-0407">Ion channel</keyword>
<dbReference type="InterPro" id="IPR003280">
    <property type="entry name" value="2pore_dom_K_chnl"/>
</dbReference>
<evidence type="ECO:0000256" key="1">
    <source>
        <dbReference type="ARBA" id="ARBA00004141"/>
    </source>
</evidence>
<keyword evidence="4 9" id="KW-0812">Transmembrane</keyword>
<evidence type="ECO:0000256" key="6">
    <source>
        <dbReference type="ARBA" id="ARBA00023065"/>
    </source>
</evidence>
<evidence type="ECO:0000259" key="10">
    <source>
        <dbReference type="Pfam" id="PF07885"/>
    </source>
</evidence>
<feature type="transmembrane region" description="Helical" evidence="9">
    <location>
        <begin position="123"/>
        <end position="143"/>
    </location>
</feature>
<evidence type="ECO:0000256" key="2">
    <source>
        <dbReference type="ARBA" id="ARBA00010159"/>
    </source>
</evidence>
<name>A0ABD1QAA3_9LAMI</name>
<evidence type="ECO:0000256" key="5">
    <source>
        <dbReference type="ARBA" id="ARBA00022989"/>
    </source>
</evidence>
<evidence type="ECO:0000256" key="9">
    <source>
        <dbReference type="SAM" id="Phobius"/>
    </source>
</evidence>
<dbReference type="PANTHER" id="PTHR11003">
    <property type="entry name" value="POTASSIUM CHANNEL, SUBFAMILY K"/>
    <property type="match status" value="1"/>
</dbReference>
<dbReference type="GO" id="GO:0005774">
    <property type="term" value="C:vacuolar membrane"/>
    <property type="evidence" value="ECO:0007669"/>
    <property type="project" value="UniProtKB-ARBA"/>
</dbReference>
<dbReference type="PANTHER" id="PTHR11003:SF291">
    <property type="entry name" value="IP11374P"/>
    <property type="match status" value="1"/>
</dbReference>
<evidence type="ECO:0000313" key="11">
    <source>
        <dbReference type="EMBL" id="KAL2473112.1"/>
    </source>
</evidence>
<feature type="transmembrane region" description="Helical" evidence="9">
    <location>
        <begin position="64"/>
        <end position="82"/>
    </location>
</feature>
<keyword evidence="12" id="KW-1185">Reference proteome</keyword>
<protein>
    <submittedName>
        <fullName evidence="11">Two-pore potassium channel 1</fullName>
    </submittedName>
</protein>
<feature type="transmembrane region" description="Helical" evidence="9">
    <location>
        <begin position="191"/>
        <end position="212"/>
    </location>
</feature>
<keyword evidence="5 9" id="KW-1133">Transmembrane helix</keyword>
<evidence type="ECO:0000256" key="7">
    <source>
        <dbReference type="ARBA" id="ARBA00023136"/>
    </source>
</evidence>
<comment type="caution">
    <text evidence="11">The sequence shown here is derived from an EMBL/GenBank/DDBJ whole genome shotgun (WGS) entry which is preliminary data.</text>
</comment>
<keyword evidence="7 9" id="KW-0472">Membrane</keyword>
<feature type="domain" description="Potassium channel" evidence="10">
    <location>
        <begin position="197"/>
        <end position="268"/>
    </location>
</feature>
<keyword evidence="3" id="KW-0813">Transport</keyword>
<keyword evidence="6" id="KW-0406">Ion transport</keyword>
<dbReference type="InterPro" id="IPR013099">
    <property type="entry name" value="K_chnl_dom"/>
</dbReference>
<dbReference type="GO" id="GO:0034220">
    <property type="term" value="P:monoatomic ion transmembrane transport"/>
    <property type="evidence" value="ECO:0007669"/>
    <property type="project" value="UniProtKB-KW"/>
</dbReference>
<dbReference type="SUPFAM" id="SSF81324">
    <property type="entry name" value="Voltage-gated potassium channels"/>
    <property type="match status" value="2"/>
</dbReference>
<comment type="similarity">
    <text evidence="2">Belongs to the two pore domain potassium channel (TC 1.A.1.7) family.</text>
</comment>
<evidence type="ECO:0000256" key="4">
    <source>
        <dbReference type="ARBA" id="ARBA00022692"/>
    </source>
</evidence>